<gene>
    <name evidence="2" type="ORF">PDIGIT_LOCUS3779</name>
</gene>
<dbReference type="OrthoDB" id="5411773at2759"/>
<sequence length="588" mass="65050">MAVAKPYGVVFDTIGNRPRRPQPRPTKELSWELANHAKSYLEAGEYATGYGFLHSLLSAGTSITTPAKPYVGMLAPAAYIAFASSLIVYPAITTKSSSAETVKGSDAALRYLQCIYNTVEGPAYKVVRKALSFPDDRSRRRGPKHGDGSPSPGAGGDIERLDTKGAGALSVWNRADDFWHIAGWAFNCSIVHKKRWTRWKLWLEVMLDLLEADWDTCCEESNDATGSKESLLQDSLIWRYISSEQPTQRSTRRRIVGAVLALGNKTSLSQYPEVWNKETMGPKSQKDDSMPAATLDLENGELGDYVNEDEDTIMMDAPEQDAPKRRGRPRKSAITFEDSDEENSPTSPSDGVAALGGRDSIELRQRLIALIAYVAQELPDSFTSLEDFCDDFTEILRGDDVHASAFGVLISTSRLPPAVQFALNGNFLLTYVASEPPNYFLQRPTQNELEEELMPLRATSQSYTHNAKISLILEQMFLSMMKKNWVEWTESLQDAVETGIEARQKVFGSSRGRKGNAKNEETSKAVMEDVSNRLMGLVEILGIAAGREPQTWPRSSNGSPLSSSSGSESGIEVAVPERFRQKEPVPRK</sequence>
<feature type="region of interest" description="Disordered" evidence="1">
    <location>
        <begin position="548"/>
        <end position="588"/>
    </location>
</feature>
<evidence type="ECO:0000313" key="3">
    <source>
        <dbReference type="Proteomes" id="UP001152607"/>
    </source>
</evidence>
<dbReference type="EMBL" id="CAOQHR010000002">
    <property type="protein sequence ID" value="CAI6325437.1"/>
    <property type="molecule type" value="Genomic_DNA"/>
</dbReference>
<keyword evidence="3" id="KW-1185">Reference proteome</keyword>
<dbReference type="Proteomes" id="UP001152607">
    <property type="component" value="Unassembled WGS sequence"/>
</dbReference>
<feature type="region of interest" description="Disordered" evidence="1">
    <location>
        <begin position="135"/>
        <end position="160"/>
    </location>
</feature>
<feature type="compositionally biased region" description="Basic and acidic residues" evidence="1">
    <location>
        <begin position="575"/>
        <end position="588"/>
    </location>
</feature>
<comment type="caution">
    <text evidence="2">The sequence shown here is derived from an EMBL/GenBank/DDBJ whole genome shotgun (WGS) entry which is preliminary data.</text>
</comment>
<proteinExistence type="predicted"/>
<feature type="compositionally biased region" description="Low complexity" evidence="1">
    <location>
        <begin position="555"/>
        <end position="570"/>
    </location>
</feature>
<name>A0A9W4U8F4_9PLEO</name>
<evidence type="ECO:0000256" key="1">
    <source>
        <dbReference type="SAM" id="MobiDB-lite"/>
    </source>
</evidence>
<accession>A0A9W4U8F4</accession>
<evidence type="ECO:0000313" key="2">
    <source>
        <dbReference type="EMBL" id="CAI6325437.1"/>
    </source>
</evidence>
<dbReference type="AlphaFoldDB" id="A0A9W4U8F4"/>
<organism evidence="2 3">
    <name type="scientific">Periconia digitata</name>
    <dbReference type="NCBI Taxonomy" id="1303443"/>
    <lineage>
        <taxon>Eukaryota</taxon>
        <taxon>Fungi</taxon>
        <taxon>Dikarya</taxon>
        <taxon>Ascomycota</taxon>
        <taxon>Pezizomycotina</taxon>
        <taxon>Dothideomycetes</taxon>
        <taxon>Pleosporomycetidae</taxon>
        <taxon>Pleosporales</taxon>
        <taxon>Massarineae</taxon>
        <taxon>Periconiaceae</taxon>
        <taxon>Periconia</taxon>
    </lineage>
</organism>
<feature type="region of interest" description="Disordered" evidence="1">
    <location>
        <begin position="316"/>
        <end position="355"/>
    </location>
</feature>
<reference evidence="2" key="1">
    <citation type="submission" date="2023-01" db="EMBL/GenBank/DDBJ databases">
        <authorList>
            <person name="Van Ghelder C."/>
            <person name="Rancurel C."/>
        </authorList>
    </citation>
    <scope>NUCLEOTIDE SEQUENCE</scope>
    <source>
        <strain evidence="2">CNCM I-4278</strain>
    </source>
</reference>
<protein>
    <submittedName>
        <fullName evidence="2">Uncharacterized protein</fullName>
    </submittedName>
</protein>